<feature type="compositionally biased region" description="Polar residues" evidence="5">
    <location>
        <begin position="658"/>
        <end position="671"/>
    </location>
</feature>
<evidence type="ECO:0000259" key="7">
    <source>
        <dbReference type="PROSITE" id="PS50009"/>
    </source>
</evidence>
<dbReference type="SUPFAM" id="SSF50044">
    <property type="entry name" value="SH3-domain"/>
    <property type="match status" value="1"/>
</dbReference>
<dbReference type="PROSITE" id="PS50002">
    <property type="entry name" value="SH3"/>
    <property type="match status" value="1"/>
</dbReference>
<evidence type="ECO:0008006" key="11">
    <source>
        <dbReference type="Google" id="ProtNLM"/>
    </source>
</evidence>
<dbReference type="Pfam" id="PF07653">
    <property type="entry name" value="SH3_2"/>
    <property type="match status" value="1"/>
</dbReference>
<dbReference type="GO" id="GO:0005886">
    <property type="term" value="C:plasma membrane"/>
    <property type="evidence" value="ECO:0007669"/>
    <property type="project" value="TreeGrafter"/>
</dbReference>
<feature type="compositionally biased region" description="Polar residues" evidence="5">
    <location>
        <begin position="771"/>
        <end position="782"/>
    </location>
</feature>
<dbReference type="SUPFAM" id="SSF48366">
    <property type="entry name" value="Ras GEF"/>
    <property type="match status" value="1"/>
</dbReference>
<dbReference type="GO" id="GO:0005085">
    <property type="term" value="F:guanyl-nucleotide exchange factor activity"/>
    <property type="evidence" value="ECO:0007669"/>
    <property type="project" value="UniProtKB-KW"/>
</dbReference>
<accession>A0A8H7PVV4</accession>
<dbReference type="SMART" id="SM00326">
    <property type="entry name" value="SH3"/>
    <property type="match status" value="1"/>
</dbReference>
<evidence type="ECO:0000256" key="1">
    <source>
        <dbReference type="ARBA" id="ARBA00022443"/>
    </source>
</evidence>
<feature type="compositionally biased region" description="Basic and acidic residues" evidence="5">
    <location>
        <begin position="801"/>
        <end position="817"/>
    </location>
</feature>
<comment type="caution">
    <text evidence="9">The sequence shown here is derived from an EMBL/GenBank/DDBJ whole genome shotgun (WGS) entry which is preliminary data.</text>
</comment>
<reference evidence="9" key="1">
    <citation type="submission" date="2020-12" db="EMBL/GenBank/DDBJ databases">
        <title>Metabolic potential, ecology and presence of endohyphal bacteria is reflected in genomic diversity of Mucoromycotina.</title>
        <authorList>
            <person name="Muszewska A."/>
            <person name="Okrasinska A."/>
            <person name="Steczkiewicz K."/>
            <person name="Drgas O."/>
            <person name="Orlowska M."/>
            <person name="Perlinska-Lenart U."/>
            <person name="Aleksandrzak-Piekarczyk T."/>
            <person name="Szatraj K."/>
            <person name="Zielenkiewicz U."/>
            <person name="Pilsyk S."/>
            <person name="Malc E."/>
            <person name="Mieczkowski P."/>
            <person name="Kruszewska J.S."/>
            <person name="Biernat P."/>
            <person name="Pawlowska J."/>
        </authorList>
    </citation>
    <scope>NUCLEOTIDE SEQUENCE</scope>
    <source>
        <strain evidence="9">WA0000067209</strain>
    </source>
</reference>
<dbReference type="SMART" id="SM00229">
    <property type="entry name" value="RasGEFN"/>
    <property type="match status" value="1"/>
</dbReference>
<dbReference type="PROSITE" id="PS50009">
    <property type="entry name" value="RASGEF_CAT"/>
    <property type="match status" value="1"/>
</dbReference>
<dbReference type="CDD" id="cd00155">
    <property type="entry name" value="RasGEF"/>
    <property type="match status" value="1"/>
</dbReference>
<feature type="region of interest" description="Disordered" evidence="5">
    <location>
        <begin position="1"/>
        <end position="26"/>
    </location>
</feature>
<dbReference type="Pfam" id="PF00617">
    <property type="entry name" value="RasGEF"/>
    <property type="match status" value="1"/>
</dbReference>
<dbReference type="SMART" id="SM00147">
    <property type="entry name" value="RasGEF"/>
    <property type="match status" value="1"/>
</dbReference>
<dbReference type="OrthoDB" id="28357at2759"/>
<evidence type="ECO:0000256" key="2">
    <source>
        <dbReference type="ARBA" id="ARBA00022658"/>
    </source>
</evidence>
<dbReference type="InterPro" id="IPR001452">
    <property type="entry name" value="SH3_domain"/>
</dbReference>
<feature type="compositionally biased region" description="Acidic residues" evidence="5">
    <location>
        <begin position="101"/>
        <end position="110"/>
    </location>
</feature>
<evidence type="ECO:0000313" key="10">
    <source>
        <dbReference type="Proteomes" id="UP000654370"/>
    </source>
</evidence>
<dbReference type="Gene3D" id="1.10.840.10">
    <property type="entry name" value="Ras guanine-nucleotide exchange factors catalytic domain"/>
    <property type="match status" value="1"/>
</dbReference>
<dbReference type="GO" id="GO:0007265">
    <property type="term" value="P:Ras protein signal transduction"/>
    <property type="evidence" value="ECO:0007669"/>
    <property type="project" value="TreeGrafter"/>
</dbReference>
<dbReference type="PROSITE" id="PS50212">
    <property type="entry name" value="RASGEF_NTER"/>
    <property type="match status" value="1"/>
</dbReference>
<dbReference type="Pfam" id="PF00618">
    <property type="entry name" value="RasGEF_N"/>
    <property type="match status" value="1"/>
</dbReference>
<keyword evidence="1 4" id="KW-0728">SH3 domain</keyword>
<evidence type="ECO:0000259" key="8">
    <source>
        <dbReference type="PROSITE" id="PS50212"/>
    </source>
</evidence>
<evidence type="ECO:0000256" key="3">
    <source>
        <dbReference type="PROSITE-ProRule" id="PRU00168"/>
    </source>
</evidence>
<evidence type="ECO:0000259" key="6">
    <source>
        <dbReference type="PROSITE" id="PS50002"/>
    </source>
</evidence>
<dbReference type="CDD" id="cd06224">
    <property type="entry name" value="REM"/>
    <property type="match status" value="1"/>
</dbReference>
<feature type="domain" description="Ras-GEF" evidence="7">
    <location>
        <begin position="1121"/>
        <end position="1358"/>
    </location>
</feature>
<dbReference type="Gene3D" id="2.30.30.40">
    <property type="entry name" value="SH3 Domains"/>
    <property type="match status" value="1"/>
</dbReference>
<dbReference type="Proteomes" id="UP000654370">
    <property type="component" value="Unassembled WGS sequence"/>
</dbReference>
<feature type="compositionally biased region" description="Low complexity" evidence="5">
    <location>
        <begin position="111"/>
        <end position="131"/>
    </location>
</feature>
<dbReference type="InterPro" id="IPR000651">
    <property type="entry name" value="Ras-like_Gua-exchang_fac_N"/>
</dbReference>
<evidence type="ECO:0000313" key="9">
    <source>
        <dbReference type="EMBL" id="KAG2181016.1"/>
    </source>
</evidence>
<feature type="domain" description="N-terminal Ras-GEF" evidence="8">
    <location>
        <begin position="878"/>
        <end position="1011"/>
    </location>
</feature>
<dbReference type="PANTHER" id="PTHR23113">
    <property type="entry name" value="GUANINE NUCLEOTIDE EXCHANGE FACTOR"/>
    <property type="match status" value="1"/>
</dbReference>
<dbReference type="InterPro" id="IPR036028">
    <property type="entry name" value="SH3-like_dom_sf"/>
</dbReference>
<dbReference type="InterPro" id="IPR001895">
    <property type="entry name" value="RASGEF_cat_dom"/>
</dbReference>
<dbReference type="InterPro" id="IPR036964">
    <property type="entry name" value="RASGEF_cat_dom_sf"/>
</dbReference>
<proteinExistence type="predicted"/>
<dbReference type="Gene3D" id="1.20.870.10">
    <property type="entry name" value="Son of sevenless (SoS) protein Chain: S domain 1"/>
    <property type="match status" value="1"/>
</dbReference>
<dbReference type="EMBL" id="JAEPQZ010000005">
    <property type="protein sequence ID" value="KAG2181016.1"/>
    <property type="molecule type" value="Genomic_DNA"/>
</dbReference>
<dbReference type="InterPro" id="IPR008937">
    <property type="entry name" value="Ras-like_GEF"/>
</dbReference>
<gene>
    <name evidence="9" type="ORF">INT43_008598</name>
</gene>
<feature type="domain" description="SH3" evidence="6">
    <location>
        <begin position="29"/>
        <end position="94"/>
    </location>
</feature>
<feature type="compositionally biased region" description="Basic and acidic residues" evidence="5">
    <location>
        <begin position="727"/>
        <end position="739"/>
    </location>
</feature>
<feature type="region of interest" description="Disordered" evidence="5">
    <location>
        <begin position="628"/>
        <end position="671"/>
    </location>
</feature>
<sequence>MSRFKQPPPHTSPPPSPLSPTSPPPLSTLTSHFVQALHDYIPENLSAQDAANCLCFTRGNIIEVLGRDDSGWWDGTCKGSRGWFPSNYVGMIGEVVRAETYSDEEEDAVEENSSSSSSNSSQSSNSSNEDSLCGHEEDNRCPELVLPSRLQMARALLAEHQPNCKSEKRLHHRRSRASHLLVSWDNLINPIIQSASLLAGSNDQTQYLPDVISAVRYLLACSGAIENDAPLLDNYPELAEQRRIVLSCLSHLVVQTRTHVDLADSANELIEAVKEYAVVARESGMGNPSQNADRGAFKLDDSYVSTALKFHTRERNIADKLEGHRINVFSLLDNIAEQGIITFEKRAQVLEITRKAVESVRAYLSVLERDLATESTNILEEANMVSIVLSKEAIYTAATNLVTAVRVASASHESTSDEQKEDNEQVQISLERVRVAILDSLRAVRYMADHASDAKMTDVHARERLEMSASLRRAQTLSYLSRKATSLSVLKGQYLEDVRKERELLPGCLDEEELQQVQAQLENHATSEGRKSLDEAHALIRNEQHLVANNISSIKKKDSVDITNGHRLPSDLSLQVDEITVADEIDSLAIGDPCAIDSVDYICSTTMPNKLDNFSVKNGLDAMRQNLDRSQSSEEIPAPRRKRESSLPHMIDSRHFSENSVRTSGTSSRLFRQSVRSSIESYHMTPVTSPEPMSPISDADSVTFQILEKSHLDQNQRPMSDATSLAHKADSRPALERPHSQQPHHFGGTTLRNQRSHHTLSLPPQDGKVISSKSTPTDNQSKQGRRSRGMSVSSIKMSLRASKEEELPKPLPHRESSHFKAPTLRNLRRVGSWRDSEIQVAPSPEVKERKSNEPEAVLPWFLESQAMDADEESVIYNADGQVMGGTLKALIQRLTMHDKATDITFSNAFLLNFHLFTTPDEFVTLLKERFMIQPPGDIPLSESDLGLWTTRIQVPIRLRVYNVMKTWLEGFFSIEHDRNMRDTLMDFAADTMAHAMPGPAKRMVELINRRFSCNFEGQLQQQQVLRSRRGTIIESQQTHSKSTHRPSLQKTKSYSSLSFTHKTSSITGSSLFNLAMFDDHNDSSLTAPPPAPIVAKSLRQLLKKFATDNDAWKQVNLLDIDPVELARQMTQIENTLFCDIVPQEMLGQEFKKKVGVSSAIHVKAMIQLSTRVTGWIADSILNEKEVKRRAAMIKYWIKVGDSCLQLQNYNTLMAIRSALDSTGISRLKRTWEIIATRHKNTLETLRAATDTSRNFAKYRQRLKGAIAPCLPFLGVYLTDMTFIDDGNSNVRTNCKGKDLINFDKHIKATKVITEIQRFQIPYRLVPVEELQLYLHRSLDSVMANDQELYARSLLLEPREEDVETHSAASSERS</sequence>
<name>A0A8H7PVV4_MORIS</name>
<protein>
    <recommendedName>
        <fullName evidence="11">Ras GEF</fullName>
    </recommendedName>
</protein>
<dbReference type="PANTHER" id="PTHR23113:SF354">
    <property type="entry name" value="BUD SITE SELECTION PROTEIN 5"/>
    <property type="match status" value="1"/>
</dbReference>
<dbReference type="InterPro" id="IPR023578">
    <property type="entry name" value="Ras_GEF_dom_sf"/>
</dbReference>
<keyword evidence="2 3" id="KW-0344">Guanine-nucleotide releasing factor</keyword>
<organism evidence="9 10">
    <name type="scientific">Mortierella isabellina</name>
    <name type="common">Filamentous fungus</name>
    <name type="synonym">Umbelopsis isabellina</name>
    <dbReference type="NCBI Taxonomy" id="91625"/>
    <lineage>
        <taxon>Eukaryota</taxon>
        <taxon>Fungi</taxon>
        <taxon>Fungi incertae sedis</taxon>
        <taxon>Mucoromycota</taxon>
        <taxon>Mucoromycotina</taxon>
        <taxon>Umbelopsidomycetes</taxon>
        <taxon>Umbelopsidales</taxon>
        <taxon>Umbelopsidaceae</taxon>
        <taxon>Umbelopsis</taxon>
    </lineage>
</organism>
<feature type="region of interest" description="Disordered" evidence="5">
    <location>
        <begin position="100"/>
        <end position="136"/>
    </location>
</feature>
<evidence type="ECO:0000256" key="4">
    <source>
        <dbReference type="PROSITE-ProRule" id="PRU00192"/>
    </source>
</evidence>
<feature type="region of interest" description="Disordered" evidence="5">
    <location>
        <begin position="711"/>
        <end position="817"/>
    </location>
</feature>
<keyword evidence="10" id="KW-1185">Reference proteome</keyword>
<evidence type="ECO:0000256" key="5">
    <source>
        <dbReference type="SAM" id="MobiDB-lite"/>
    </source>
</evidence>